<name>A0ABU0AE23_9BACI</name>
<dbReference type="InterPro" id="IPR000182">
    <property type="entry name" value="GNAT_dom"/>
</dbReference>
<accession>A0ABU0AE23</accession>
<dbReference type="Pfam" id="PF13302">
    <property type="entry name" value="Acetyltransf_3"/>
    <property type="match status" value="1"/>
</dbReference>
<reference evidence="2 3" key="1">
    <citation type="submission" date="2023-07" db="EMBL/GenBank/DDBJ databases">
        <title>Genomic Encyclopedia of Type Strains, Phase IV (KMG-IV): sequencing the most valuable type-strain genomes for metagenomic binning, comparative biology and taxonomic classification.</title>
        <authorList>
            <person name="Goeker M."/>
        </authorList>
    </citation>
    <scope>NUCLEOTIDE SEQUENCE [LARGE SCALE GENOMIC DNA]</scope>
    <source>
        <strain evidence="2 3">DSM 23494</strain>
    </source>
</reference>
<evidence type="ECO:0000313" key="2">
    <source>
        <dbReference type="EMBL" id="MDQ0268986.1"/>
    </source>
</evidence>
<dbReference type="InterPro" id="IPR051908">
    <property type="entry name" value="Ribosomal_N-acetyltransferase"/>
</dbReference>
<dbReference type="PROSITE" id="PS51186">
    <property type="entry name" value="GNAT"/>
    <property type="match status" value="1"/>
</dbReference>
<protein>
    <submittedName>
        <fullName evidence="2">Ribosomal-protein-serine acetyltransferase</fullName>
        <ecNumber evidence="2">2.3.1.-</ecNumber>
    </submittedName>
</protein>
<dbReference type="EC" id="2.3.1.-" evidence="2"/>
<feature type="domain" description="N-acetyltransferase" evidence="1">
    <location>
        <begin position="24"/>
        <end position="176"/>
    </location>
</feature>
<keyword evidence="2" id="KW-0808">Transferase</keyword>
<organism evidence="2 3">
    <name type="scientific">Cytobacillus purgationiresistens</name>
    <dbReference type="NCBI Taxonomy" id="863449"/>
    <lineage>
        <taxon>Bacteria</taxon>
        <taxon>Bacillati</taxon>
        <taxon>Bacillota</taxon>
        <taxon>Bacilli</taxon>
        <taxon>Bacillales</taxon>
        <taxon>Bacillaceae</taxon>
        <taxon>Cytobacillus</taxon>
    </lineage>
</organism>
<sequence length="180" mass="21154">MFTLKVDNEIDLQLLQAHHANDFFHLIDSNRKHLREWLPWIDQTQSHAQCRYLIDMWQKMYTNHIGLNTAILFNGQLVGSISLHQIDWMNRQTNIGYFLGEQFQGNGIVIKSVKALMQYVLLELHLNRIEIKCGLNNNKSRSIPERLGFTKEGLMRDGELLNNRYHDLVVYSFLLSDLNK</sequence>
<dbReference type="PANTHER" id="PTHR43441">
    <property type="entry name" value="RIBOSOMAL-PROTEIN-SERINE ACETYLTRANSFERASE"/>
    <property type="match status" value="1"/>
</dbReference>
<dbReference type="Proteomes" id="UP001238088">
    <property type="component" value="Unassembled WGS sequence"/>
</dbReference>
<keyword evidence="3" id="KW-1185">Reference proteome</keyword>
<gene>
    <name evidence="2" type="ORF">J2S17_000855</name>
</gene>
<comment type="caution">
    <text evidence="2">The sequence shown here is derived from an EMBL/GenBank/DDBJ whole genome shotgun (WGS) entry which is preliminary data.</text>
</comment>
<dbReference type="PANTHER" id="PTHR43441:SF12">
    <property type="entry name" value="RIBOSOMAL N-ACETYLTRANSFERASE YDAF-RELATED"/>
    <property type="match status" value="1"/>
</dbReference>
<dbReference type="InterPro" id="IPR016181">
    <property type="entry name" value="Acyl_CoA_acyltransferase"/>
</dbReference>
<dbReference type="Gene3D" id="3.40.630.30">
    <property type="match status" value="1"/>
</dbReference>
<dbReference type="SUPFAM" id="SSF55729">
    <property type="entry name" value="Acyl-CoA N-acyltransferases (Nat)"/>
    <property type="match status" value="1"/>
</dbReference>
<keyword evidence="2" id="KW-0012">Acyltransferase</keyword>
<proteinExistence type="predicted"/>
<evidence type="ECO:0000259" key="1">
    <source>
        <dbReference type="PROSITE" id="PS51186"/>
    </source>
</evidence>
<evidence type="ECO:0000313" key="3">
    <source>
        <dbReference type="Proteomes" id="UP001238088"/>
    </source>
</evidence>
<dbReference type="GO" id="GO:0016746">
    <property type="term" value="F:acyltransferase activity"/>
    <property type="evidence" value="ECO:0007669"/>
    <property type="project" value="UniProtKB-KW"/>
</dbReference>
<dbReference type="EMBL" id="JAUSUB010000002">
    <property type="protein sequence ID" value="MDQ0268986.1"/>
    <property type="molecule type" value="Genomic_DNA"/>
</dbReference>